<dbReference type="GO" id="GO:0020037">
    <property type="term" value="F:heme binding"/>
    <property type="evidence" value="ECO:0007669"/>
    <property type="project" value="InterPro"/>
</dbReference>
<dbReference type="InterPro" id="IPR050597">
    <property type="entry name" value="Cytochrome_c_Oxidase_Subunit"/>
</dbReference>
<evidence type="ECO:0000256" key="7">
    <source>
        <dbReference type="SAM" id="SignalP"/>
    </source>
</evidence>
<sequence length="113" mass="11788">MKQLITYALLGLLPATAALAAESVAAPEKAAICSACHGPNGAKPIAPTYPVLAGQYDNYLERALHDYKSGARKNPIMGAQAAGLSDAEIKALANYFSLQDSPLYTPTVHSGTK</sequence>
<organism evidence="9 10">
    <name type="scientific">Solimonas aquatica</name>
    <dbReference type="NCBI Taxonomy" id="489703"/>
    <lineage>
        <taxon>Bacteria</taxon>
        <taxon>Pseudomonadati</taxon>
        <taxon>Pseudomonadota</taxon>
        <taxon>Gammaproteobacteria</taxon>
        <taxon>Nevskiales</taxon>
        <taxon>Nevskiaceae</taxon>
        <taxon>Solimonas</taxon>
    </lineage>
</organism>
<reference evidence="10" key="1">
    <citation type="submission" date="2016-10" db="EMBL/GenBank/DDBJ databases">
        <authorList>
            <person name="Varghese N."/>
            <person name="Submissions S."/>
        </authorList>
    </citation>
    <scope>NUCLEOTIDE SEQUENCE [LARGE SCALE GENOMIC DNA]</scope>
    <source>
        <strain evidence="10">DSM 25927</strain>
    </source>
</reference>
<keyword evidence="1" id="KW-0813">Transport</keyword>
<protein>
    <submittedName>
        <fullName evidence="9">Cytochrome c553</fullName>
    </submittedName>
</protein>
<dbReference type="PANTHER" id="PTHR33751:SF9">
    <property type="entry name" value="CYTOCHROME C4"/>
    <property type="match status" value="1"/>
</dbReference>
<dbReference type="Gene3D" id="1.10.760.10">
    <property type="entry name" value="Cytochrome c-like domain"/>
    <property type="match status" value="1"/>
</dbReference>
<dbReference type="PANTHER" id="PTHR33751">
    <property type="entry name" value="CBB3-TYPE CYTOCHROME C OXIDASE SUBUNIT FIXP"/>
    <property type="match status" value="1"/>
</dbReference>
<dbReference type="Proteomes" id="UP000199233">
    <property type="component" value="Unassembled WGS sequence"/>
</dbReference>
<feature type="signal peptide" evidence="7">
    <location>
        <begin position="1"/>
        <end position="20"/>
    </location>
</feature>
<dbReference type="GO" id="GO:0046872">
    <property type="term" value="F:metal ion binding"/>
    <property type="evidence" value="ECO:0007669"/>
    <property type="project" value="UniProtKB-KW"/>
</dbReference>
<dbReference type="STRING" id="489703.SAMN04488038_105160"/>
<evidence type="ECO:0000313" key="9">
    <source>
        <dbReference type="EMBL" id="SEQ29381.1"/>
    </source>
</evidence>
<accession>A0A1H9EUN4</accession>
<dbReference type="OrthoDB" id="9796421at2"/>
<keyword evidence="2 6" id="KW-0349">Heme</keyword>
<feature type="chain" id="PRO_5011617296" evidence="7">
    <location>
        <begin position="21"/>
        <end position="113"/>
    </location>
</feature>
<keyword evidence="7" id="KW-0732">Signal</keyword>
<dbReference type="AlphaFoldDB" id="A0A1H9EUN4"/>
<dbReference type="RefSeq" id="WP_093284223.1">
    <property type="nucleotide sequence ID" value="NZ_FOFS01000005.1"/>
</dbReference>
<evidence type="ECO:0000256" key="3">
    <source>
        <dbReference type="ARBA" id="ARBA00022723"/>
    </source>
</evidence>
<dbReference type="Pfam" id="PF00034">
    <property type="entry name" value="Cytochrom_C"/>
    <property type="match status" value="1"/>
</dbReference>
<keyword evidence="5 6" id="KW-0408">Iron</keyword>
<gene>
    <name evidence="9" type="ORF">SAMN04488038_105160</name>
</gene>
<evidence type="ECO:0000256" key="4">
    <source>
        <dbReference type="ARBA" id="ARBA00022982"/>
    </source>
</evidence>
<evidence type="ECO:0000256" key="2">
    <source>
        <dbReference type="ARBA" id="ARBA00022617"/>
    </source>
</evidence>
<evidence type="ECO:0000313" key="10">
    <source>
        <dbReference type="Proteomes" id="UP000199233"/>
    </source>
</evidence>
<evidence type="ECO:0000256" key="6">
    <source>
        <dbReference type="PROSITE-ProRule" id="PRU00433"/>
    </source>
</evidence>
<name>A0A1H9EUN4_9GAMM</name>
<evidence type="ECO:0000256" key="5">
    <source>
        <dbReference type="ARBA" id="ARBA00023004"/>
    </source>
</evidence>
<dbReference type="GO" id="GO:0009055">
    <property type="term" value="F:electron transfer activity"/>
    <property type="evidence" value="ECO:0007669"/>
    <property type="project" value="InterPro"/>
</dbReference>
<dbReference type="InterPro" id="IPR009056">
    <property type="entry name" value="Cyt_c-like_dom"/>
</dbReference>
<dbReference type="PROSITE" id="PS51007">
    <property type="entry name" value="CYTC"/>
    <property type="match status" value="1"/>
</dbReference>
<evidence type="ECO:0000256" key="1">
    <source>
        <dbReference type="ARBA" id="ARBA00022448"/>
    </source>
</evidence>
<proteinExistence type="predicted"/>
<dbReference type="SUPFAM" id="SSF46626">
    <property type="entry name" value="Cytochrome c"/>
    <property type="match status" value="1"/>
</dbReference>
<dbReference type="InterPro" id="IPR036909">
    <property type="entry name" value="Cyt_c-like_dom_sf"/>
</dbReference>
<keyword evidence="10" id="KW-1185">Reference proteome</keyword>
<keyword evidence="4" id="KW-0249">Electron transport</keyword>
<evidence type="ECO:0000259" key="8">
    <source>
        <dbReference type="PROSITE" id="PS51007"/>
    </source>
</evidence>
<dbReference type="EMBL" id="FOFS01000005">
    <property type="protein sequence ID" value="SEQ29381.1"/>
    <property type="molecule type" value="Genomic_DNA"/>
</dbReference>
<feature type="domain" description="Cytochrome c" evidence="8">
    <location>
        <begin position="16"/>
        <end position="100"/>
    </location>
</feature>
<keyword evidence="3 6" id="KW-0479">Metal-binding</keyword>